<evidence type="ECO:0000256" key="3">
    <source>
        <dbReference type="ARBA" id="ARBA00022679"/>
    </source>
</evidence>
<dbReference type="GO" id="GO:0009088">
    <property type="term" value="P:threonine biosynthetic process"/>
    <property type="evidence" value="ECO:0007669"/>
    <property type="project" value="UniProtKB-UniPathway"/>
</dbReference>
<comment type="pathway">
    <text evidence="9">Amino-acid biosynthesis; L-threonine biosynthesis; L-threonine from L-aspartate: step 1/5.</text>
</comment>
<dbReference type="GO" id="GO:0004072">
    <property type="term" value="F:aspartate kinase activity"/>
    <property type="evidence" value="ECO:0007669"/>
    <property type="project" value="UniProtKB-EC"/>
</dbReference>
<evidence type="ECO:0000313" key="11">
    <source>
        <dbReference type="EMBL" id="OGX86168.1"/>
    </source>
</evidence>
<keyword evidence="5 8" id="KW-0418">Kinase</keyword>
<evidence type="ECO:0000256" key="5">
    <source>
        <dbReference type="ARBA" id="ARBA00022777"/>
    </source>
</evidence>
<comment type="catalytic activity">
    <reaction evidence="7 8">
        <text>L-aspartate + ATP = 4-phospho-L-aspartate + ADP</text>
        <dbReference type="Rhea" id="RHEA:23776"/>
        <dbReference type="ChEBI" id="CHEBI:29991"/>
        <dbReference type="ChEBI" id="CHEBI:30616"/>
        <dbReference type="ChEBI" id="CHEBI:57535"/>
        <dbReference type="ChEBI" id="CHEBI:456216"/>
        <dbReference type="EC" id="2.7.2.4"/>
    </reaction>
</comment>
<dbReference type="UniPathway" id="UPA00050">
    <property type="reaction ID" value="UER00461"/>
</dbReference>
<dbReference type="Pfam" id="PF00696">
    <property type="entry name" value="AA_kinase"/>
    <property type="match status" value="1"/>
</dbReference>
<evidence type="ECO:0000256" key="2">
    <source>
        <dbReference type="ARBA" id="ARBA00010122"/>
    </source>
</evidence>
<keyword evidence="9" id="KW-0028">Amino-acid biosynthesis</keyword>
<keyword evidence="3 8" id="KW-0808">Transferase</keyword>
<organism evidence="11 12">
    <name type="scientific">Hymenobacter glacialis</name>
    <dbReference type="NCBI Taxonomy" id="1908236"/>
    <lineage>
        <taxon>Bacteria</taxon>
        <taxon>Pseudomonadati</taxon>
        <taxon>Bacteroidota</taxon>
        <taxon>Cytophagia</taxon>
        <taxon>Cytophagales</taxon>
        <taxon>Hymenobacteraceae</taxon>
        <taxon>Hymenobacter</taxon>
    </lineage>
</organism>
<dbReference type="Gene3D" id="3.40.1160.10">
    <property type="entry name" value="Acetylglutamate kinase-like"/>
    <property type="match status" value="1"/>
</dbReference>
<dbReference type="InterPro" id="IPR001341">
    <property type="entry name" value="Asp_kinase"/>
</dbReference>
<keyword evidence="4" id="KW-0547">Nucleotide-binding</keyword>
<evidence type="ECO:0000256" key="9">
    <source>
        <dbReference type="RuleBase" id="RU004249"/>
    </source>
</evidence>
<keyword evidence="6" id="KW-0067">ATP-binding</keyword>
<dbReference type="SUPFAM" id="SSF53633">
    <property type="entry name" value="Carbamate kinase-like"/>
    <property type="match status" value="1"/>
</dbReference>
<reference evidence="11 12" key="1">
    <citation type="submission" date="2016-08" db="EMBL/GenBank/DDBJ databases">
        <title>Hymenobacter coccineus sp. nov., Hymenobacter lapidarius sp. nov. and Hymenobacter glacialis sp. nov., isolated from Antarctic soil.</title>
        <authorList>
            <person name="Sedlacek I."/>
            <person name="Kralova S."/>
            <person name="Kyrova K."/>
            <person name="Maslanova I."/>
            <person name="Stankova E."/>
            <person name="Vrbovska V."/>
            <person name="Nemec M."/>
            <person name="Bartak M."/>
            <person name="Svec P."/>
            <person name="Busse H.-J."/>
            <person name="Pantucek R."/>
        </authorList>
    </citation>
    <scope>NUCLEOTIDE SEQUENCE [LARGE SCALE GENOMIC DNA]</scope>
    <source>
        <strain evidence="11 12">CCM 8648</strain>
    </source>
</reference>
<comment type="caution">
    <text evidence="11">The sequence shown here is derived from an EMBL/GenBank/DDBJ whole genome shotgun (WGS) entry which is preliminary data.</text>
</comment>
<evidence type="ECO:0000256" key="4">
    <source>
        <dbReference type="ARBA" id="ARBA00022741"/>
    </source>
</evidence>
<name>A0A1G1T5M1_9BACT</name>
<dbReference type="PANTHER" id="PTHR21499">
    <property type="entry name" value="ASPARTATE KINASE"/>
    <property type="match status" value="1"/>
</dbReference>
<dbReference type="SUPFAM" id="SSF55021">
    <property type="entry name" value="ACT-like"/>
    <property type="match status" value="1"/>
</dbReference>
<gene>
    <name evidence="11" type="ORF">BEN48_13240</name>
</gene>
<sequence>MQVYKFGGASVKDAAAILNLRSIVQAHSGPLLVVVSAMGKTTNALEEIFDLAFTGQDYSIALEKLADFHRTVASALLNKQEVDLVLNESLDGLQRQLTKTRANPDNYDQQYDQVVSYGELLSSRIVARAVNGSWQDCRNLIGTDNNWREARVDWTTSEANLWAMLRGKETSLAAGSPVVTQGFVGRSSDGHTTTLGREGSDYTAAVLAYCLRAESVTIWKDVAGLLNADPKIFADTVRYPEISYRETIEMAYYGASVIHPKTLKPLADRNIPLRVKSFLDPEAEGTLIHDCQHPTLAPAFIRKTDQTLLSFASKDFSFISEENMAVIFAALAQAKLKINVMQNSAISFSVCVDYSERRVSQLLDVLREQFTLHYNTGLTLFTIKNYDAASIARLTEGKRLLLEQRTRSTFQFVCAA</sequence>
<dbReference type="UniPathway" id="UPA00034">
    <property type="reaction ID" value="UER00015"/>
</dbReference>
<dbReference type="AlphaFoldDB" id="A0A1G1T5M1"/>
<dbReference type="InterPro" id="IPR036393">
    <property type="entry name" value="AceGlu_kinase-like_sf"/>
</dbReference>
<dbReference type="NCBIfam" id="TIGR00657">
    <property type="entry name" value="asp_kinases"/>
    <property type="match status" value="1"/>
</dbReference>
<evidence type="ECO:0000256" key="1">
    <source>
        <dbReference type="ARBA" id="ARBA00004766"/>
    </source>
</evidence>
<dbReference type="InterPro" id="IPR001048">
    <property type="entry name" value="Asp/Glu/Uridylate_kinase"/>
</dbReference>
<evidence type="ECO:0000313" key="12">
    <source>
        <dbReference type="Proteomes" id="UP000177791"/>
    </source>
</evidence>
<dbReference type="GO" id="GO:0005829">
    <property type="term" value="C:cytosol"/>
    <property type="evidence" value="ECO:0007669"/>
    <property type="project" value="TreeGrafter"/>
</dbReference>
<dbReference type="PANTHER" id="PTHR21499:SF59">
    <property type="entry name" value="ASPARTOKINASE"/>
    <property type="match status" value="1"/>
</dbReference>
<accession>A0A1G1T5M1</accession>
<evidence type="ECO:0000259" key="10">
    <source>
        <dbReference type="Pfam" id="PF00696"/>
    </source>
</evidence>
<dbReference type="GO" id="GO:0005524">
    <property type="term" value="F:ATP binding"/>
    <property type="evidence" value="ECO:0007669"/>
    <property type="project" value="UniProtKB-KW"/>
</dbReference>
<dbReference type="EC" id="2.7.2.4" evidence="8"/>
<dbReference type="InterPro" id="IPR045865">
    <property type="entry name" value="ACT-like_dom_sf"/>
</dbReference>
<proteinExistence type="inferred from homology"/>
<protein>
    <recommendedName>
        <fullName evidence="8">Aspartokinase</fullName>
        <ecNumber evidence="8">2.7.2.4</ecNumber>
    </recommendedName>
</protein>
<dbReference type="EMBL" id="MDZC01000051">
    <property type="protein sequence ID" value="OGX86168.1"/>
    <property type="molecule type" value="Genomic_DNA"/>
</dbReference>
<dbReference type="Proteomes" id="UP000177791">
    <property type="component" value="Unassembled WGS sequence"/>
</dbReference>
<dbReference type="UniPathway" id="UPA00051">
    <property type="reaction ID" value="UER00462"/>
</dbReference>
<comment type="pathway">
    <text evidence="1 9">Amino-acid biosynthesis; L-lysine biosynthesis via DAP pathway; (S)-tetrahydrodipicolinate from L-aspartate: step 1/4.</text>
</comment>
<dbReference type="STRING" id="1908236.BEN48_13240"/>
<dbReference type="GO" id="GO:0009089">
    <property type="term" value="P:lysine biosynthetic process via diaminopimelate"/>
    <property type="evidence" value="ECO:0007669"/>
    <property type="project" value="UniProtKB-UniPathway"/>
</dbReference>
<evidence type="ECO:0000256" key="7">
    <source>
        <dbReference type="ARBA" id="ARBA00047872"/>
    </source>
</evidence>
<dbReference type="GO" id="GO:0009090">
    <property type="term" value="P:homoserine biosynthetic process"/>
    <property type="evidence" value="ECO:0007669"/>
    <property type="project" value="TreeGrafter"/>
</dbReference>
<comment type="pathway">
    <text evidence="9">Amino-acid biosynthesis; L-methionine biosynthesis via de novo pathway; L-homoserine from L-aspartate: step 1/3.</text>
</comment>
<evidence type="ECO:0000256" key="6">
    <source>
        <dbReference type="ARBA" id="ARBA00022840"/>
    </source>
</evidence>
<keyword evidence="12" id="KW-1185">Reference proteome</keyword>
<feature type="domain" description="Aspartate/glutamate/uridylate kinase" evidence="10">
    <location>
        <begin position="2"/>
        <end position="277"/>
    </location>
</feature>
<evidence type="ECO:0000256" key="8">
    <source>
        <dbReference type="RuleBase" id="RU003448"/>
    </source>
</evidence>
<comment type="similarity">
    <text evidence="2 8">Belongs to the aspartokinase family.</text>
</comment>